<dbReference type="EC" id="1.1.1.-" evidence="5"/>
<dbReference type="GO" id="GO:0016491">
    <property type="term" value="F:oxidoreductase activity"/>
    <property type="evidence" value="ECO:0007669"/>
    <property type="project" value="UniProtKB-KW"/>
</dbReference>
<dbReference type="InterPro" id="IPR036291">
    <property type="entry name" value="NAD(P)-bd_dom_sf"/>
</dbReference>
<dbReference type="Pfam" id="PF08125">
    <property type="entry name" value="Mannitol_dh_C"/>
    <property type="match status" value="1"/>
</dbReference>
<dbReference type="EMBL" id="JBEUKS010000001">
    <property type="protein sequence ID" value="MFC1437192.1"/>
    <property type="molecule type" value="Genomic_DNA"/>
</dbReference>
<evidence type="ECO:0000256" key="2">
    <source>
        <dbReference type="ARBA" id="ARBA00048615"/>
    </source>
</evidence>
<dbReference type="InterPro" id="IPR013118">
    <property type="entry name" value="Mannitol_DH_C"/>
</dbReference>
<dbReference type="InterPro" id="IPR050988">
    <property type="entry name" value="Mannitol_DH/Oxidoreductase"/>
</dbReference>
<organism evidence="5 6">
    <name type="scientific">Streptacidiphilus jeojiensis</name>
    <dbReference type="NCBI Taxonomy" id="3229225"/>
    <lineage>
        <taxon>Bacteria</taxon>
        <taxon>Bacillati</taxon>
        <taxon>Actinomycetota</taxon>
        <taxon>Actinomycetes</taxon>
        <taxon>Kitasatosporales</taxon>
        <taxon>Streptomycetaceae</taxon>
        <taxon>Streptacidiphilus</taxon>
    </lineage>
</organism>
<dbReference type="Proteomes" id="UP001592581">
    <property type="component" value="Unassembled WGS sequence"/>
</dbReference>
<dbReference type="InterPro" id="IPR008927">
    <property type="entry name" value="6-PGluconate_DH-like_C_sf"/>
</dbReference>
<reference evidence="5 6" key="1">
    <citation type="submission" date="2024-06" db="EMBL/GenBank/DDBJ databases">
        <authorList>
            <person name="Lee S.D."/>
        </authorList>
    </citation>
    <scope>NUCLEOTIDE SEQUENCE [LARGE SCALE GENOMIC DNA]</scope>
    <source>
        <strain evidence="5 6">N1-10</strain>
    </source>
</reference>
<dbReference type="InterPro" id="IPR013131">
    <property type="entry name" value="Mannitol_DH_N"/>
</dbReference>
<dbReference type="Pfam" id="PF01232">
    <property type="entry name" value="Mannitol_dh"/>
    <property type="match status" value="1"/>
</dbReference>
<dbReference type="PANTHER" id="PTHR43362:SF1">
    <property type="entry name" value="MANNITOL DEHYDROGENASE 2-RELATED"/>
    <property type="match status" value="1"/>
</dbReference>
<comment type="catalytic activity">
    <reaction evidence="2">
        <text>D-mannitol 1-phosphate + NAD(+) = beta-D-fructose 6-phosphate + NADH + H(+)</text>
        <dbReference type="Rhea" id="RHEA:19661"/>
        <dbReference type="ChEBI" id="CHEBI:15378"/>
        <dbReference type="ChEBI" id="CHEBI:57540"/>
        <dbReference type="ChEBI" id="CHEBI:57634"/>
        <dbReference type="ChEBI" id="CHEBI:57945"/>
        <dbReference type="ChEBI" id="CHEBI:61381"/>
        <dbReference type="EC" id="1.1.1.17"/>
    </reaction>
</comment>
<accession>A0ABV6XG88</accession>
<name>A0ABV6XG88_9ACTN</name>
<evidence type="ECO:0000259" key="3">
    <source>
        <dbReference type="Pfam" id="PF01232"/>
    </source>
</evidence>
<dbReference type="Gene3D" id="3.40.50.720">
    <property type="entry name" value="NAD(P)-binding Rossmann-like Domain"/>
    <property type="match status" value="1"/>
</dbReference>
<dbReference type="PRINTS" id="PR00084">
    <property type="entry name" value="MTLDHDRGNASE"/>
</dbReference>
<feature type="domain" description="Mannitol dehydrogenase C-terminal" evidence="4">
    <location>
        <begin position="275"/>
        <end position="416"/>
    </location>
</feature>
<gene>
    <name evidence="5" type="ORF">ABUW04_02890</name>
</gene>
<dbReference type="RefSeq" id="WP_380562358.1">
    <property type="nucleotide sequence ID" value="NZ_JBEUKS010000001.1"/>
</dbReference>
<dbReference type="PANTHER" id="PTHR43362">
    <property type="entry name" value="MANNITOL DEHYDROGENASE DSF1-RELATED"/>
    <property type="match status" value="1"/>
</dbReference>
<proteinExistence type="predicted"/>
<dbReference type="SUPFAM" id="SSF51735">
    <property type="entry name" value="NAD(P)-binding Rossmann-fold domains"/>
    <property type="match status" value="1"/>
</dbReference>
<evidence type="ECO:0000259" key="4">
    <source>
        <dbReference type="Pfam" id="PF08125"/>
    </source>
</evidence>
<protein>
    <submittedName>
        <fullName evidence="5">Mannitol dehydrogenase family protein</fullName>
        <ecNumber evidence="5">1.1.1.-</ecNumber>
    </submittedName>
</protein>
<comment type="caution">
    <text evidence="5">The sequence shown here is derived from an EMBL/GenBank/DDBJ whole genome shotgun (WGS) entry which is preliminary data.</text>
</comment>
<dbReference type="Gene3D" id="1.10.1040.10">
    <property type="entry name" value="N-(1-d-carboxylethyl)-l-norvaline Dehydrogenase, domain 2"/>
    <property type="match status" value="1"/>
</dbReference>
<evidence type="ECO:0000313" key="6">
    <source>
        <dbReference type="Proteomes" id="UP001592581"/>
    </source>
</evidence>
<evidence type="ECO:0000256" key="1">
    <source>
        <dbReference type="ARBA" id="ARBA00023002"/>
    </source>
</evidence>
<keyword evidence="6" id="KW-1185">Reference proteome</keyword>
<dbReference type="SUPFAM" id="SSF48179">
    <property type="entry name" value="6-phosphogluconate dehydrogenase C-terminal domain-like"/>
    <property type="match status" value="1"/>
</dbReference>
<keyword evidence="1 5" id="KW-0560">Oxidoreductase</keyword>
<dbReference type="InterPro" id="IPR000669">
    <property type="entry name" value="Mannitol_DH"/>
</dbReference>
<feature type="domain" description="Mannitol dehydrogenase N-terminal" evidence="3">
    <location>
        <begin position="9"/>
        <end position="266"/>
    </location>
</feature>
<evidence type="ECO:0000313" key="5">
    <source>
        <dbReference type="EMBL" id="MFC1437192.1"/>
    </source>
</evidence>
<sequence length="470" mass="50053">MTDQIRPVRMLHLGLGSFFRAHQAWYTHHAPDADAWGIAAFTGRRPDLARTLTAQGCRYILVVRGPEADRREIVRSLSAAHSGTDHAAWLDYWRRPGLGVVTLTVTEAGYARARPGDADSGRTGGGGLDTARPDVCSDIAALRASRVAEVTTAPAKLLIGLAARRAAGLPPPTIVPCDNLPGNAEAAQRVVRDLAEAVGDAALIVAAQHAPFANTMVDRITPATTGADRDRVGAASGFEDGAPVVTEPFSEWVLSGAFPSGRPRWEDAGARFVPDVLPFEQRKLWLLNGAHSLLAYTAPLLGHTTVAQAVADPRCREWLAQWWQEAARGLPLPGAELTAYQDALLERFANPRIRHSLAQIAADGSQKLPVRLLPTLRAERAAGRLPQGAARALAGWLLHLRGHGAQVQDAATDPALAAGPLPQAARRALAFLDPSLADDAELTTAVTAHARALERCLTLHSGQLTIPPIS</sequence>
<dbReference type="InterPro" id="IPR013328">
    <property type="entry name" value="6PGD_dom2"/>
</dbReference>